<keyword evidence="4" id="KW-1185">Reference proteome</keyword>
<evidence type="ECO:0000313" key="4">
    <source>
        <dbReference type="Proteomes" id="UP001208771"/>
    </source>
</evidence>
<protein>
    <submittedName>
        <fullName evidence="3">Uncharacterized protein</fullName>
    </submittedName>
</protein>
<comment type="caution">
    <text evidence="3">The sequence shown here is derived from an EMBL/GenBank/DDBJ whole genome shotgun (WGS) entry which is preliminary data.</text>
</comment>
<dbReference type="AlphaFoldDB" id="A0AAE3STE0"/>
<evidence type="ECO:0000313" key="3">
    <source>
        <dbReference type="EMBL" id="MCX8996035.1"/>
    </source>
</evidence>
<dbReference type="RefSeq" id="WP_306409794.1">
    <property type="nucleotide sequence ID" value="NZ_JANFPI010000001.1"/>
</dbReference>
<feature type="transmembrane region" description="Helical" evidence="2">
    <location>
        <begin position="129"/>
        <end position="151"/>
    </location>
</feature>
<proteinExistence type="predicted"/>
<dbReference type="Proteomes" id="UP001208771">
    <property type="component" value="Unassembled WGS sequence"/>
</dbReference>
<organism evidence="3 4">
    <name type="scientific">Ectorhizobium quercum</name>
    <dbReference type="NCBI Taxonomy" id="2965071"/>
    <lineage>
        <taxon>Bacteria</taxon>
        <taxon>Pseudomonadati</taxon>
        <taxon>Pseudomonadota</taxon>
        <taxon>Alphaproteobacteria</taxon>
        <taxon>Hyphomicrobiales</taxon>
        <taxon>Rhizobiaceae</taxon>
        <taxon>Ectorhizobium</taxon>
    </lineage>
</organism>
<evidence type="ECO:0000256" key="1">
    <source>
        <dbReference type="SAM" id="MobiDB-lite"/>
    </source>
</evidence>
<reference evidence="3" key="1">
    <citation type="submission" date="2022-07" db="EMBL/GenBank/DDBJ databases">
        <title>Ectorhizobium quercum gen.nov., sp. nov.</title>
        <authorList>
            <person name="Ma T."/>
            <person name="Li Y."/>
        </authorList>
    </citation>
    <scope>NUCLEOTIDE SEQUENCE</scope>
    <source>
        <strain evidence="3">BDR2-2</strain>
    </source>
</reference>
<feature type="region of interest" description="Disordered" evidence="1">
    <location>
        <begin position="169"/>
        <end position="207"/>
    </location>
</feature>
<gene>
    <name evidence="3" type="ORF">NOF55_02855</name>
</gene>
<keyword evidence="2" id="KW-0472">Membrane</keyword>
<accession>A0AAE3STE0</accession>
<sequence length="247" mass="27635">MSVRAVTTRLAVSDSAALNSASVAARASAAMSANEKARARARPARRRFLPDIIISLVLSVVSPAMTDADETLKLGGHLQFPLKKVANGKGRYSSRRRNIIKGQGDGYKMCRCCEHREHGWRSRSAMTSYRLGIVSLTVFALFSFIESGMAYDMNTLDRHLDTQRWNRLQDHQNSQRMKPAPRKNTPTNRKASRPACSADSMPPAERRRMEAQAMRIMQREGRAAAVAYARKQGMAYHQKLKKQGICP</sequence>
<keyword evidence="2" id="KW-0812">Transmembrane</keyword>
<dbReference type="EMBL" id="JANFPI010000001">
    <property type="protein sequence ID" value="MCX8996035.1"/>
    <property type="molecule type" value="Genomic_DNA"/>
</dbReference>
<name>A0AAE3STE0_9HYPH</name>
<evidence type="ECO:0000256" key="2">
    <source>
        <dbReference type="SAM" id="Phobius"/>
    </source>
</evidence>
<keyword evidence="2" id="KW-1133">Transmembrane helix</keyword>